<dbReference type="GO" id="GO:0071038">
    <property type="term" value="P:TRAMP-dependent tRNA surveillance pathway"/>
    <property type="evidence" value="ECO:0007669"/>
    <property type="project" value="TreeGrafter"/>
</dbReference>
<dbReference type="GO" id="GO:0000177">
    <property type="term" value="C:cytoplasmic exosome (RNase complex)"/>
    <property type="evidence" value="ECO:0007669"/>
    <property type="project" value="TreeGrafter"/>
</dbReference>
<dbReference type="SUPFAM" id="SSF54791">
    <property type="entry name" value="Eukaryotic type KH-domain (KH-domain type I)"/>
    <property type="match status" value="1"/>
</dbReference>
<dbReference type="Gene3D" id="3.30.1370.10">
    <property type="entry name" value="K Homology domain, type 1"/>
    <property type="match status" value="1"/>
</dbReference>
<evidence type="ECO:0008006" key="9">
    <source>
        <dbReference type="Google" id="ProtNLM"/>
    </source>
</evidence>
<dbReference type="GO" id="GO:0034475">
    <property type="term" value="P:U4 snRNA 3'-end processing"/>
    <property type="evidence" value="ECO:0007669"/>
    <property type="project" value="TreeGrafter"/>
</dbReference>
<dbReference type="GO" id="GO:0071034">
    <property type="term" value="P:CUT catabolic process"/>
    <property type="evidence" value="ECO:0007669"/>
    <property type="project" value="TreeGrafter"/>
</dbReference>
<comment type="caution">
    <text evidence="7">The sequence shown here is derived from an EMBL/GenBank/DDBJ whole genome shotgun (WGS) entry which is preliminary data.</text>
</comment>
<dbReference type="GO" id="GO:0071051">
    <property type="term" value="P:poly(A)-dependent snoRNA 3'-end processing"/>
    <property type="evidence" value="ECO:0007669"/>
    <property type="project" value="TreeGrafter"/>
</dbReference>
<dbReference type="InterPro" id="IPR012340">
    <property type="entry name" value="NA-bd_OB-fold"/>
</dbReference>
<dbReference type="Pfam" id="PF21262">
    <property type="entry name" value="RRP40_S1"/>
    <property type="match status" value="1"/>
</dbReference>
<dbReference type="PANTHER" id="PTHR21321:SF1">
    <property type="entry name" value="EXOSOME COMPLEX COMPONENT RRP40"/>
    <property type="match status" value="1"/>
</dbReference>
<accession>A0AAN7VZI8</accession>
<evidence type="ECO:0000256" key="2">
    <source>
        <dbReference type="ARBA" id="ARBA00022490"/>
    </source>
</evidence>
<keyword evidence="8" id="KW-1185">Reference proteome</keyword>
<protein>
    <recommendedName>
        <fullName evidence="9">Ribosomal RNA-processing protein 40</fullName>
    </recommendedName>
</protein>
<dbReference type="InterPro" id="IPR004088">
    <property type="entry name" value="KH_dom_type_1"/>
</dbReference>
<dbReference type="GO" id="GO:0000176">
    <property type="term" value="C:nuclear exosome (RNase complex)"/>
    <property type="evidence" value="ECO:0007669"/>
    <property type="project" value="TreeGrafter"/>
</dbReference>
<dbReference type="GO" id="GO:0071035">
    <property type="term" value="P:nuclear polyadenylation-dependent rRNA catabolic process"/>
    <property type="evidence" value="ECO:0007669"/>
    <property type="project" value="TreeGrafter"/>
</dbReference>
<evidence type="ECO:0000256" key="1">
    <source>
        <dbReference type="ARBA" id="ARBA00004123"/>
    </source>
</evidence>
<dbReference type="EMBL" id="JAWIZZ010000055">
    <property type="protein sequence ID" value="KAK5774259.1"/>
    <property type="molecule type" value="Genomic_DNA"/>
</dbReference>
<sequence length="255" mass="28151">MSVSLDSSSVTVNDPNTYKLVLPGDKLDLNPEVPITLGPGVYCDPKTQDIIPVNAGLENVQLNSRGNNQLVYIDYDSRRYICAVGDFVIGTIVSAFSDSYKVALSNFSQTVSLSYMSFPNATKKNRPTLKIGDLVYARVLTAAKELEAEIECMDSSTGQDSGFGLLEDGVCVDVPLSFCRKLLFDDQFPLLRMLSKFCKFEVAVGVNGKVWVKCDDIKNTLACYRSILQCSKSSINQYSQIIKNQFKILSNTVDE</sequence>
<feature type="domain" description="K Homology" evidence="5">
    <location>
        <begin position="169"/>
        <end position="217"/>
    </location>
</feature>
<evidence type="ECO:0000259" key="5">
    <source>
        <dbReference type="Pfam" id="PF15985"/>
    </source>
</evidence>
<comment type="subcellular location">
    <subcellularLocation>
        <location evidence="1">Nucleus</location>
    </subcellularLocation>
</comment>
<dbReference type="CDD" id="cd22526">
    <property type="entry name" value="KH-I_Rrp40"/>
    <property type="match status" value="1"/>
</dbReference>
<dbReference type="SUPFAM" id="SSF50249">
    <property type="entry name" value="Nucleic acid-binding proteins"/>
    <property type="match status" value="1"/>
</dbReference>
<evidence type="ECO:0000256" key="3">
    <source>
        <dbReference type="ARBA" id="ARBA00022835"/>
    </source>
</evidence>
<reference evidence="8" key="1">
    <citation type="submission" date="2023-07" db="EMBL/GenBank/DDBJ databases">
        <title>A draft genome of Kazachstania heterogenica Y-27499.</title>
        <authorList>
            <person name="Donic C."/>
            <person name="Kralova J.S."/>
            <person name="Fidel L."/>
            <person name="Ben-Dor S."/>
            <person name="Jung S."/>
        </authorList>
    </citation>
    <scope>NUCLEOTIDE SEQUENCE [LARGE SCALE GENOMIC DNA]</scope>
    <source>
        <strain evidence="8">Y27499</strain>
    </source>
</reference>
<dbReference type="GO" id="GO:0000467">
    <property type="term" value="P:exonucleolytic trimming to generate mature 3'-end of 5.8S rRNA from tricistronic rRNA transcript (SSU-rRNA, 5.8S rRNA, LSU-rRNA)"/>
    <property type="evidence" value="ECO:0007669"/>
    <property type="project" value="TreeGrafter"/>
</dbReference>
<evidence type="ECO:0000313" key="7">
    <source>
        <dbReference type="EMBL" id="KAK5774259.1"/>
    </source>
</evidence>
<dbReference type="Pfam" id="PF18311">
    <property type="entry name" value="Rrp40_N"/>
    <property type="match status" value="1"/>
</dbReference>
<dbReference type="Gene3D" id="2.40.50.140">
    <property type="entry name" value="Nucleic acid-binding proteins"/>
    <property type="match status" value="1"/>
</dbReference>
<gene>
    <name evidence="7" type="ORF">RI543_004548</name>
</gene>
<dbReference type="PANTHER" id="PTHR21321">
    <property type="entry name" value="PNAS-3 RELATED"/>
    <property type="match status" value="1"/>
</dbReference>
<dbReference type="Proteomes" id="UP001306508">
    <property type="component" value="Unassembled WGS sequence"/>
</dbReference>
<organism evidence="7 8">
    <name type="scientific">Arxiozyma heterogenica</name>
    <dbReference type="NCBI Taxonomy" id="278026"/>
    <lineage>
        <taxon>Eukaryota</taxon>
        <taxon>Fungi</taxon>
        <taxon>Dikarya</taxon>
        <taxon>Ascomycota</taxon>
        <taxon>Saccharomycotina</taxon>
        <taxon>Saccharomycetes</taxon>
        <taxon>Saccharomycetales</taxon>
        <taxon>Saccharomycetaceae</taxon>
        <taxon>Arxiozyma</taxon>
    </lineage>
</organism>
<keyword evidence="4" id="KW-0694">RNA-binding</keyword>
<evidence type="ECO:0000259" key="6">
    <source>
        <dbReference type="Pfam" id="PF18311"/>
    </source>
</evidence>
<dbReference type="InterPro" id="IPR036612">
    <property type="entry name" value="KH_dom_type_1_sf"/>
</dbReference>
<name>A0AAN7VZI8_9SACH</name>
<dbReference type="AlphaFoldDB" id="A0AAN7VZI8"/>
<dbReference type="Pfam" id="PF15985">
    <property type="entry name" value="KH_6"/>
    <property type="match status" value="1"/>
</dbReference>
<dbReference type="InterPro" id="IPR041054">
    <property type="entry name" value="Rrp40_N_euk"/>
</dbReference>
<dbReference type="InterPro" id="IPR026699">
    <property type="entry name" value="Exosome_RNA_bind1/RRP40/RRP4"/>
</dbReference>
<dbReference type="GO" id="GO:0003723">
    <property type="term" value="F:RNA binding"/>
    <property type="evidence" value="ECO:0007669"/>
    <property type="project" value="UniProtKB-KW"/>
</dbReference>
<evidence type="ECO:0000313" key="8">
    <source>
        <dbReference type="Proteomes" id="UP001306508"/>
    </source>
</evidence>
<keyword evidence="2" id="KW-0963">Cytoplasm</keyword>
<dbReference type="Gene3D" id="2.40.50.100">
    <property type="match status" value="1"/>
</dbReference>
<proteinExistence type="predicted"/>
<feature type="domain" description="Exosome complex exonuclease Rrp40 N-terminal" evidence="6">
    <location>
        <begin position="35"/>
        <end position="79"/>
    </location>
</feature>
<dbReference type="FunFam" id="2.40.50.140:FF:000127">
    <property type="entry name" value="Exosome complex component RRP40"/>
    <property type="match status" value="1"/>
</dbReference>
<dbReference type="InterPro" id="IPR049469">
    <property type="entry name" value="RRP40_KH-I"/>
</dbReference>
<keyword evidence="3" id="KW-0271">Exosome</keyword>
<evidence type="ECO:0000256" key="4">
    <source>
        <dbReference type="ARBA" id="ARBA00022884"/>
    </source>
</evidence>